<evidence type="ECO:0000256" key="1">
    <source>
        <dbReference type="SAM" id="Phobius"/>
    </source>
</evidence>
<dbReference type="PANTHER" id="PTHR35864:SF1">
    <property type="entry name" value="ZINC METALLOPROTEASE YWHC-RELATED"/>
    <property type="match status" value="1"/>
</dbReference>
<feature type="transmembrane region" description="Helical" evidence="1">
    <location>
        <begin position="87"/>
        <end position="109"/>
    </location>
</feature>
<evidence type="ECO:0000313" key="2">
    <source>
        <dbReference type="EMBL" id="GGJ81470.1"/>
    </source>
</evidence>
<sequence>MFGPITLIARDPLVLVLLVLAVLGGLTLHNMTQALLARRLGDPSAADAGFVSPEPPVHHTLVSLLMYLLLGLALPRPVPLRLHGRPAALTLLSGPFTLLGVALLLLLLQRVQQWLLSGFDPLGLALGRAAYGLTQHSVFFLLPLPGLDLGRTLALTGPRLLRQGLAQLQMAGPVLAYIAWLLLALSGTLSWATEPAWRALSGVVGLLP</sequence>
<dbReference type="PANTHER" id="PTHR35864">
    <property type="entry name" value="ZINC METALLOPROTEASE MJ0611-RELATED"/>
    <property type="match status" value="1"/>
</dbReference>
<dbReference type="RefSeq" id="WP_188963794.1">
    <property type="nucleotide sequence ID" value="NZ_BMOE01000009.1"/>
</dbReference>
<dbReference type="AlphaFoldDB" id="A0A917US51"/>
<evidence type="ECO:0000313" key="3">
    <source>
        <dbReference type="Proteomes" id="UP000635726"/>
    </source>
</evidence>
<protein>
    <submittedName>
        <fullName evidence="2">Uncharacterized protein</fullName>
    </submittedName>
</protein>
<keyword evidence="1" id="KW-0812">Transmembrane</keyword>
<reference evidence="2" key="2">
    <citation type="submission" date="2020-09" db="EMBL/GenBank/DDBJ databases">
        <authorList>
            <person name="Sun Q."/>
            <person name="Ohkuma M."/>
        </authorList>
    </citation>
    <scope>NUCLEOTIDE SEQUENCE</scope>
    <source>
        <strain evidence="2">JCM 14371</strain>
    </source>
</reference>
<comment type="caution">
    <text evidence="2">The sequence shown here is derived from an EMBL/GenBank/DDBJ whole genome shotgun (WGS) entry which is preliminary data.</text>
</comment>
<organism evidence="2 3">
    <name type="scientific">Deinococcus aquiradiocola</name>
    <dbReference type="NCBI Taxonomy" id="393059"/>
    <lineage>
        <taxon>Bacteria</taxon>
        <taxon>Thermotogati</taxon>
        <taxon>Deinococcota</taxon>
        <taxon>Deinococci</taxon>
        <taxon>Deinococcales</taxon>
        <taxon>Deinococcaceae</taxon>
        <taxon>Deinococcus</taxon>
    </lineage>
</organism>
<proteinExistence type="predicted"/>
<dbReference type="Proteomes" id="UP000635726">
    <property type="component" value="Unassembled WGS sequence"/>
</dbReference>
<accession>A0A917US51</accession>
<name>A0A917US51_9DEIO</name>
<keyword evidence="1" id="KW-0472">Membrane</keyword>
<keyword evidence="3" id="KW-1185">Reference proteome</keyword>
<dbReference type="EMBL" id="BMOE01000009">
    <property type="protein sequence ID" value="GGJ81470.1"/>
    <property type="molecule type" value="Genomic_DNA"/>
</dbReference>
<keyword evidence="1" id="KW-1133">Transmembrane helix</keyword>
<feature type="transmembrane region" description="Helical" evidence="1">
    <location>
        <begin position="170"/>
        <end position="192"/>
    </location>
</feature>
<feature type="transmembrane region" description="Helical" evidence="1">
    <location>
        <begin position="57"/>
        <end position="75"/>
    </location>
</feature>
<dbReference type="InterPro" id="IPR052348">
    <property type="entry name" value="Metallopeptidase_M50B"/>
</dbReference>
<gene>
    <name evidence="2" type="ORF">GCM10008939_26840</name>
</gene>
<reference evidence="2" key="1">
    <citation type="journal article" date="2014" name="Int. J. Syst. Evol. Microbiol.">
        <title>Complete genome sequence of Corynebacterium casei LMG S-19264T (=DSM 44701T), isolated from a smear-ripened cheese.</title>
        <authorList>
            <consortium name="US DOE Joint Genome Institute (JGI-PGF)"/>
            <person name="Walter F."/>
            <person name="Albersmeier A."/>
            <person name="Kalinowski J."/>
            <person name="Ruckert C."/>
        </authorList>
    </citation>
    <scope>NUCLEOTIDE SEQUENCE</scope>
    <source>
        <strain evidence="2">JCM 14371</strain>
    </source>
</reference>